<evidence type="ECO:0000256" key="1">
    <source>
        <dbReference type="ARBA" id="ARBA00023125"/>
    </source>
</evidence>
<dbReference type="SMART" id="SM00530">
    <property type="entry name" value="HTH_XRE"/>
    <property type="match status" value="2"/>
</dbReference>
<dbReference type="RefSeq" id="WP_035400722.1">
    <property type="nucleotide sequence ID" value="NZ_KI270975.1"/>
</dbReference>
<organism evidence="3 4">
    <name type="scientific">Faecalitalea cylindroides ATCC 27803</name>
    <dbReference type="NCBI Taxonomy" id="649755"/>
    <lineage>
        <taxon>Bacteria</taxon>
        <taxon>Bacillati</taxon>
        <taxon>Bacillota</taxon>
        <taxon>Erysipelotrichia</taxon>
        <taxon>Erysipelotrichales</taxon>
        <taxon>Erysipelotrichaceae</taxon>
        <taxon>Faecalitalea</taxon>
    </lineage>
</organism>
<proteinExistence type="predicted"/>
<gene>
    <name evidence="3" type="ORF">HMPREF0367_00368</name>
</gene>
<dbReference type="OrthoDB" id="9805856at2"/>
<dbReference type="Gene3D" id="1.10.260.40">
    <property type="entry name" value="lambda repressor-like DNA-binding domains"/>
    <property type="match status" value="2"/>
</dbReference>
<dbReference type="InterPro" id="IPR001387">
    <property type="entry name" value="Cro/C1-type_HTH"/>
</dbReference>
<feature type="domain" description="HTH cro/C1-type" evidence="2">
    <location>
        <begin position="9"/>
        <end position="63"/>
    </location>
</feature>
<evidence type="ECO:0000313" key="3">
    <source>
        <dbReference type="EMBL" id="ERK46819.1"/>
    </source>
</evidence>
<dbReference type="GO" id="GO:0003677">
    <property type="term" value="F:DNA binding"/>
    <property type="evidence" value="ECO:0007669"/>
    <property type="project" value="UniProtKB-KW"/>
</dbReference>
<dbReference type="CDD" id="cd00093">
    <property type="entry name" value="HTH_XRE"/>
    <property type="match status" value="2"/>
</dbReference>
<dbReference type="PANTHER" id="PTHR46558:SF4">
    <property type="entry name" value="DNA-BIDING PHAGE PROTEIN"/>
    <property type="match status" value="1"/>
</dbReference>
<dbReference type="EMBL" id="AWVI01000018">
    <property type="protein sequence ID" value="ERK46819.1"/>
    <property type="molecule type" value="Genomic_DNA"/>
</dbReference>
<accession>U2PSQ9</accession>
<dbReference type="Pfam" id="PF01381">
    <property type="entry name" value="HTH_3"/>
    <property type="match status" value="1"/>
</dbReference>
<dbReference type="SUPFAM" id="SSF47413">
    <property type="entry name" value="lambda repressor-like DNA-binding domains"/>
    <property type="match status" value="2"/>
</dbReference>
<dbReference type="PROSITE" id="PS50943">
    <property type="entry name" value="HTH_CROC1"/>
    <property type="match status" value="2"/>
</dbReference>
<feature type="domain" description="HTH cro/C1-type" evidence="2">
    <location>
        <begin position="124"/>
        <end position="179"/>
    </location>
</feature>
<dbReference type="HOGENOM" id="CLU_1303377_0_0_9"/>
<reference evidence="3 4" key="1">
    <citation type="submission" date="2013-06" db="EMBL/GenBank/DDBJ databases">
        <authorList>
            <person name="Weinstock G."/>
            <person name="Sodergren E."/>
            <person name="Lobos E.A."/>
            <person name="Fulton L."/>
            <person name="Fulton R."/>
            <person name="Courtney L."/>
            <person name="Fronick C."/>
            <person name="O'Laughlin M."/>
            <person name="Godfrey J."/>
            <person name="Wilson R.M."/>
            <person name="Miner T."/>
            <person name="Farmer C."/>
            <person name="Delehaunty K."/>
            <person name="Cordes M."/>
            <person name="Minx P."/>
            <person name="Tomlinson C."/>
            <person name="Chen J."/>
            <person name="Wollam A."/>
            <person name="Pepin K.H."/>
            <person name="Bhonagiri V."/>
            <person name="Zhang X."/>
            <person name="Warren W."/>
            <person name="Mitreva M."/>
            <person name="Mardis E.R."/>
            <person name="Wilson R.K."/>
        </authorList>
    </citation>
    <scope>NUCLEOTIDE SEQUENCE [LARGE SCALE GENOMIC DNA]</scope>
    <source>
        <strain evidence="3 4">ATCC 27803</strain>
    </source>
</reference>
<name>U2PSQ9_9FIRM</name>
<dbReference type="InterPro" id="IPR010982">
    <property type="entry name" value="Lambda_DNA-bd_dom_sf"/>
</dbReference>
<keyword evidence="1 3" id="KW-0238">DNA-binding</keyword>
<dbReference type="PANTHER" id="PTHR46558">
    <property type="entry name" value="TRACRIPTIONAL REGULATORY PROTEIN-RELATED-RELATED"/>
    <property type="match status" value="1"/>
</dbReference>
<sequence>MVKFHANGLKRIMLEKKLTENELATMSKINSQVVRQLIEGSIEISAKNILILKKVLDTTFEHLIFNETREPICLNLEFLTTDQITELIILESNFKKLSLKNVTIYASNLKESTIKEEFDLSNNIYFIRKFLLGLTQEQFSSILNVSKTSVYGWEAGLSKPTFSHLFSISKLTGFTIDCLYGNTDDLEISAFGLDNDMYDIIARIIKHYESE</sequence>
<evidence type="ECO:0000259" key="2">
    <source>
        <dbReference type="PROSITE" id="PS50943"/>
    </source>
</evidence>
<evidence type="ECO:0000313" key="4">
    <source>
        <dbReference type="Proteomes" id="UP000016658"/>
    </source>
</evidence>
<dbReference type="Proteomes" id="UP000016658">
    <property type="component" value="Unassembled WGS sequence"/>
</dbReference>
<protein>
    <submittedName>
        <fullName evidence="3">DNA-binding helix-turn-helix protein</fullName>
    </submittedName>
</protein>
<dbReference type="AlphaFoldDB" id="U2PSQ9"/>
<comment type="caution">
    <text evidence="3">The sequence shown here is derived from an EMBL/GenBank/DDBJ whole genome shotgun (WGS) entry which is preliminary data.</text>
</comment>